<accession>A0ABW8T832</accession>
<dbReference type="EMBL" id="JBJHZZ010000026">
    <property type="protein sequence ID" value="MFL0248673.1"/>
    <property type="molecule type" value="Genomic_DNA"/>
</dbReference>
<reference evidence="2 3" key="1">
    <citation type="submission" date="2024-11" db="EMBL/GenBank/DDBJ databases">
        <authorList>
            <person name="Heng Y.C."/>
            <person name="Lim A.C.H."/>
            <person name="Lee J.K.Y."/>
            <person name="Kittelmann S."/>
        </authorList>
    </citation>
    <scope>NUCLEOTIDE SEQUENCE [LARGE SCALE GENOMIC DNA]</scope>
    <source>
        <strain evidence="2 3">WILCCON 0185</strain>
    </source>
</reference>
<keyword evidence="3" id="KW-1185">Reference proteome</keyword>
<dbReference type="RefSeq" id="WP_406771101.1">
    <property type="nucleotide sequence ID" value="NZ_JBJHZZ010000026.1"/>
</dbReference>
<evidence type="ECO:0000313" key="2">
    <source>
        <dbReference type="EMBL" id="MFL0248673.1"/>
    </source>
</evidence>
<evidence type="ECO:0000259" key="1">
    <source>
        <dbReference type="SMART" id="SM00471"/>
    </source>
</evidence>
<comment type="caution">
    <text evidence="2">The sequence shown here is derived from an EMBL/GenBank/DDBJ whole genome shotgun (WGS) entry which is preliminary data.</text>
</comment>
<dbReference type="SMART" id="SM00471">
    <property type="entry name" value="HDc"/>
    <property type="match status" value="1"/>
</dbReference>
<dbReference type="SUPFAM" id="SSF109604">
    <property type="entry name" value="HD-domain/PDEase-like"/>
    <property type="match status" value="1"/>
</dbReference>
<name>A0ABW8T832_9CLOT</name>
<dbReference type="Gene3D" id="1.10.3210.10">
    <property type="entry name" value="Hypothetical protein af1432"/>
    <property type="match status" value="1"/>
</dbReference>
<evidence type="ECO:0000313" key="3">
    <source>
        <dbReference type="Proteomes" id="UP001623591"/>
    </source>
</evidence>
<dbReference type="Pfam" id="PF01966">
    <property type="entry name" value="HD"/>
    <property type="match status" value="1"/>
</dbReference>
<protein>
    <submittedName>
        <fullName evidence="2">HD domain-containing protein</fullName>
    </submittedName>
</protein>
<dbReference type="InterPro" id="IPR003607">
    <property type="entry name" value="HD/PDEase_dom"/>
</dbReference>
<feature type="domain" description="HD/PDEase" evidence="1">
    <location>
        <begin position="25"/>
        <end position="156"/>
    </location>
</feature>
<dbReference type="Proteomes" id="UP001623591">
    <property type="component" value="Unassembled WGS sequence"/>
</dbReference>
<organism evidence="2 3">
    <name type="scientific">Candidatus Clostridium stratigraminis</name>
    <dbReference type="NCBI Taxonomy" id="3381661"/>
    <lineage>
        <taxon>Bacteria</taxon>
        <taxon>Bacillati</taxon>
        <taxon>Bacillota</taxon>
        <taxon>Clostridia</taxon>
        <taxon>Eubacteriales</taxon>
        <taxon>Clostridiaceae</taxon>
        <taxon>Clostridium</taxon>
    </lineage>
</organism>
<dbReference type="InterPro" id="IPR006674">
    <property type="entry name" value="HD_domain"/>
</dbReference>
<gene>
    <name evidence="2" type="ORF">ACJDUG_17155</name>
</gene>
<sequence>MVSTVEGMPTLIEAEEMLKEAGRLNPGPWVDHSLYAGRAAKLIAQNCSELNGETALILGMLHDIGRRVGVTGMRHSIDGYNFAIKKGFYRVAKVCITHSFDCKDIKTAFGKWDCSEEEYNFVKKYIETVEYDDYDRLIQLCDALAFIDGYYLIEKRMVEAVIRHGMNEHTIQKWKATLETKKYFEQKIGKSIYTLLPGVIENTF</sequence>
<proteinExistence type="predicted"/>